<dbReference type="InterPro" id="IPR011033">
    <property type="entry name" value="PRC_barrel-like_sf"/>
</dbReference>
<dbReference type="SUPFAM" id="SSF50346">
    <property type="entry name" value="PRC-barrel domain"/>
    <property type="match status" value="1"/>
</dbReference>
<dbReference type="Gene3D" id="3.90.50.10">
    <property type="entry name" value="Photosynthetic Reaction Center, subunit H, domain 2"/>
    <property type="match status" value="1"/>
</dbReference>
<dbReference type="Pfam" id="PF05239">
    <property type="entry name" value="PRC"/>
    <property type="match status" value="1"/>
</dbReference>
<evidence type="ECO:0000259" key="1">
    <source>
        <dbReference type="Pfam" id="PF05239"/>
    </source>
</evidence>
<dbReference type="RefSeq" id="WP_380054238.1">
    <property type="nucleotide sequence ID" value="NZ_JBHSWB010000001.1"/>
</dbReference>
<evidence type="ECO:0000313" key="2">
    <source>
        <dbReference type="EMBL" id="MFC6659599.1"/>
    </source>
</evidence>
<comment type="caution">
    <text evidence="2">The sequence shown here is derived from an EMBL/GenBank/DDBJ whole genome shotgun (WGS) entry which is preliminary data.</text>
</comment>
<proteinExistence type="predicted"/>
<sequence length="153" mass="16840">MARLIPMSELVRDRNYDLGDTYNVVGQTAYGYGGEKVGTVREALTDDGGQIRYLIVDVGGWFSAKEVMVPVGMARIEDDGVYFDNLSKDQVKGMSGYVAGQDYEYEAQVADERILRGVDTSTQHAAGNFNYTQRDDTMFQTPSVCSCSKSVCA</sequence>
<dbReference type="EMBL" id="JBHSWB010000001">
    <property type="protein sequence ID" value="MFC6659599.1"/>
    <property type="molecule type" value="Genomic_DNA"/>
</dbReference>
<feature type="domain" description="PRC-barrel" evidence="1">
    <location>
        <begin position="23"/>
        <end position="89"/>
    </location>
</feature>
<dbReference type="InterPro" id="IPR027275">
    <property type="entry name" value="PRC-brl_dom"/>
</dbReference>
<organism evidence="2 3">
    <name type="scientific">Deinococcus multiflagellatus</name>
    <dbReference type="NCBI Taxonomy" id="1656887"/>
    <lineage>
        <taxon>Bacteria</taxon>
        <taxon>Thermotogati</taxon>
        <taxon>Deinococcota</taxon>
        <taxon>Deinococci</taxon>
        <taxon>Deinococcales</taxon>
        <taxon>Deinococcaceae</taxon>
        <taxon>Deinococcus</taxon>
    </lineage>
</organism>
<keyword evidence="3" id="KW-1185">Reference proteome</keyword>
<reference evidence="3" key="1">
    <citation type="journal article" date="2019" name="Int. J. Syst. Evol. Microbiol.">
        <title>The Global Catalogue of Microorganisms (GCM) 10K type strain sequencing project: providing services to taxonomists for standard genome sequencing and annotation.</title>
        <authorList>
            <consortium name="The Broad Institute Genomics Platform"/>
            <consortium name="The Broad Institute Genome Sequencing Center for Infectious Disease"/>
            <person name="Wu L."/>
            <person name="Ma J."/>
        </authorList>
    </citation>
    <scope>NUCLEOTIDE SEQUENCE [LARGE SCALE GENOMIC DNA]</scope>
    <source>
        <strain evidence="3">CCUG 63830</strain>
    </source>
</reference>
<dbReference type="Proteomes" id="UP001596317">
    <property type="component" value="Unassembled WGS sequence"/>
</dbReference>
<dbReference type="InterPro" id="IPR014747">
    <property type="entry name" value="Bac_photo_RC_H_C"/>
</dbReference>
<name>A0ABW1ZIQ5_9DEIO</name>
<accession>A0ABW1ZIQ5</accession>
<evidence type="ECO:0000313" key="3">
    <source>
        <dbReference type="Proteomes" id="UP001596317"/>
    </source>
</evidence>
<protein>
    <submittedName>
        <fullName evidence="2">PRC-barrel domain-containing protein</fullName>
    </submittedName>
</protein>
<gene>
    <name evidence="2" type="ORF">ACFP90_03860</name>
</gene>